<dbReference type="PANTHER" id="PTHR35564">
    <property type="match status" value="1"/>
</dbReference>
<dbReference type="NCBIfam" id="TIGR03347">
    <property type="entry name" value="VI_chp_1"/>
    <property type="match status" value="1"/>
</dbReference>
<reference evidence="1 2" key="1">
    <citation type="submission" date="2021-02" db="EMBL/GenBank/DDBJ databases">
        <authorList>
            <person name="Han P."/>
        </authorList>
    </citation>
    <scope>NUCLEOTIDE SEQUENCE [LARGE SCALE GENOMIC DNA]</scope>
    <source>
        <strain evidence="1">Candidatus Nitrospira sp. ZN2</strain>
    </source>
</reference>
<name>A0ABN7M3M8_9BACT</name>
<sequence>MAEQDRTTDHPLVEDLLRRAQDYSFFQLVTLVERLCRPRAAVGGEGPAEGEALRFRPELSFAFPVSDIAALEKSRMQPLRFRVTTTFLGLYGTTSPLPPFYTEDLMAQEEGEEAVRSFLDLFHHRLLSLFYRAWVKYRYHIQFDPSGEDPFSQRMLAFLGLGAKEVAEKTGLPVSRLLRYAGLFSQRPRSASALEGMLSDLFDGIEVRITQCTGRWVAIPPEQQSTLGRQNCALGRDCALGNRVINRQSSFRLTMGPMSHDTFVSLLPGSTGMERMEALVRLFVQDRFDADLELLMPEEGIPTFRLLSKQGDGPRCRLGQTTWLPARSGNGGVRRVPFQFAPARTEGLSLKQ</sequence>
<organism evidence="1 2">
    <name type="scientific">Nitrospira defluvii</name>
    <dbReference type="NCBI Taxonomy" id="330214"/>
    <lineage>
        <taxon>Bacteria</taxon>
        <taxon>Pseudomonadati</taxon>
        <taxon>Nitrospirota</taxon>
        <taxon>Nitrospiria</taxon>
        <taxon>Nitrospirales</taxon>
        <taxon>Nitrospiraceae</taxon>
        <taxon>Nitrospira</taxon>
    </lineage>
</organism>
<accession>A0ABN7M3M8</accession>
<gene>
    <name evidence="1" type="ORF">NSPZN2_40792</name>
</gene>
<keyword evidence="2" id="KW-1185">Reference proteome</keyword>
<evidence type="ECO:0000313" key="2">
    <source>
        <dbReference type="Proteomes" id="UP000675880"/>
    </source>
</evidence>
<dbReference type="Proteomes" id="UP000675880">
    <property type="component" value="Unassembled WGS sequence"/>
</dbReference>
<dbReference type="RefSeq" id="WP_213043565.1">
    <property type="nucleotide sequence ID" value="NZ_CAJNBJ010000017.1"/>
</dbReference>
<proteinExistence type="predicted"/>
<protein>
    <recommendedName>
        <fullName evidence="3">Type VI secretion system baseplate subunit TssG</fullName>
    </recommendedName>
</protein>
<evidence type="ECO:0000313" key="1">
    <source>
        <dbReference type="EMBL" id="CAE6781809.1"/>
    </source>
</evidence>
<evidence type="ECO:0008006" key="3">
    <source>
        <dbReference type="Google" id="ProtNLM"/>
    </source>
</evidence>
<dbReference type="Pfam" id="PF06996">
    <property type="entry name" value="T6SS_TssG"/>
    <property type="match status" value="1"/>
</dbReference>
<dbReference type="PANTHER" id="PTHR35564:SF3">
    <property type="entry name" value="TYPE VI SECRETION SYSTEM BASEPLATE SUBUNIT TSSG"/>
    <property type="match status" value="1"/>
</dbReference>
<dbReference type="InterPro" id="IPR010732">
    <property type="entry name" value="T6SS_TssG-like"/>
</dbReference>
<dbReference type="EMBL" id="CAJNBJ010000017">
    <property type="protein sequence ID" value="CAE6781809.1"/>
    <property type="molecule type" value="Genomic_DNA"/>
</dbReference>
<comment type="caution">
    <text evidence="1">The sequence shown here is derived from an EMBL/GenBank/DDBJ whole genome shotgun (WGS) entry which is preliminary data.</text>
</comment>